<comment type="caution">
    <text evidence="1">The sequence shown here is derived from an EMBL/GenBank/DDBJ whole genome shotgun (WGS) entry which is preliminary data.</text>
</comment>
<name>A0A2M9G0Q4_9PROT</name>
<evidence type="ECO:0000313" key="1">
    <source>
        <dbReference type="EMBL" id="PJK29286.1"/>
    </source>
</evidence>
<dbReference type="Pfam" id="PF07310">
    <property type="entry name" value="PAS_5"/>
    <property type="match status" value="1"/>
</dbReference>
<reference evidence="1 2" key="1">
    <citation type="submission" date="2017-11" db="EMBL/GenBank/DDBJ databases">
        <title>Draft genome sequence of Rhizobiales bacterium SY3-13.</title>
        <authorList>
            <person name="Sun C."/>
        </authorList>
    </citation>
    <scope>NUCLEOTIDE SEQUENCE [LARGE SCALE GENOMIC DNA]</scope>
    <source>
        <strain evidence="1 2">SY3-13</strain>
    </source>
</reference>
<dbReference type="EMBL" id="PHIG01000034">
    <property type="protein sequence ID" value="PJK29286.1"/>
    <property type="molecule type" value="Genomic_DNA"/>
</dbReference>
<evidence type="ECO:0008006" key="3">
    <source>
        <dbReference type="Google" id="ProtNLM"/>
    </source>
</evidence>
<protein>
    <recommendedName>
        <fullName evidence="3">PAS domain-containing protein</fullName>
    </recommendedName>
</protein>
<proteinExistence type="predicted"/>
<dbReference type="Proteomes" id="UP000229498">
    <property type="component" value="Unassembled WGS sequence"/>
</dbReference>
<dbReference type="OrthoDB" id="7350079at2"/>
<gene>
    <name evidence="1" type="ORF">CVT23_12910</name>
</gene>
<organism evidence="1 2">
    <name type="scientific">Minwuia thermotolerans</name>
    <dbReference type="NCBI Taxonomy" id="2056226"/>
    <lineage>
        <taxon>Bacteria</taxon>
        <taxon>Pseudomonadati</taxon>
        <taxon>Pseudomonadota</taxon>
        <taxon>Alphaproteobacteria</taxon>
        <taxon>Minwuiales</taxon>
        <taxon>Minwuiaceae</taxon>
        <taxon>Minwuia</taxon>
    </lineage>
</organism>
<accession>A0A2M9G0Q4</accession>
<keyword evidence="2" id="KW-1185">Reference proteome</keyword>
<sequence>MMTKRLANEHEDGPEGLLRLGGSVCVAELKETMESAGGDPVSAGSIADLATFWLDLRRRSPQPGRTDFGPEDLKFVLPDLFMVDIGCDGGLRYRLVGTRLAGRFGRDPTGRRIECGGGAWGREAIVTVLRRIVETREPHAVFAEASGDWSAYRLFQAVAMPLHAPDGRVAIVLGAAQFLAGLPGATARTSRLDMRPIR</sequence>
<evidence type="ECO:0000313" key="2">
    <source>
        <dbReference type="Proteomes" id="UP000229498"/>
    </source>
</evidence>
<dbReference type="AlphaFoldDB" id="A0A2M9G0Q4"/>
<dbReference type="InterPro" id="IPR009922">
    <property type="entry name" value="DUF1457"/>
</dbReference>